<proteinExistence type="predicted"/>
<keyword evidence="3" id="KW-1185">Reference proteome</keyword>
<dbReference type="GO" id="GO:0004866">
    <property type="term" value="F:endopeptidase inhibitor activity"/>
    <property type="evidence" value="ECO:0007669"/>
    <property type="project" value="InterPro"/>
</dbReference>
<protein>
    <recommendedName>
        <fullName evidence="1">Macroglobulin domain-containing protein</fullName>
    </recommendedName>
</protein>
<reference evidence="2 3" key="1">
    <citation type="submission" date="2020-06" db="EMBL/GenBank/DDBJ databases">
        <authorList>
            <person name="Hwang Y.J."/>
        </authorList>
    </citation>
    <scope>NUCLEOTIDE SEQUENCE [LARGE SCALE GENOMIC DNA]</scope>
    <source>
        <strain evidence="2 3">KUDC8001</strain>
    </source>
</reference>
<accession>A0A7L7LB73</accession>
<dbReference type="Gene3D" id="2.60.40.1930">
    <property type="match status" value="1"/>
</dbReference>
<dbReference type="AlphaFoldDB" id="A0A7L7LB73"/>
<dbReference type="RefSeq" id="WP_182412540.1">
    <property type="nucleotide sequence ID" value="NZ_CP055153.1"/>
</dbReference>
<dbReference type="EMBL" id="CP055153">
    <property type="protein sequence ID" value="QMU30082.1"/>
    <property type="molecule type" value="Genomic_DNA"/>
</dbReference>
<sequence length="820" mass="93228">MRSYPYPTTPFRTGFWARISPKAFLLVYLLFSLLFISSYPAFAQTDSLTSITRQFNRYSEQTLPEKLFLHLDRPLYLAGETMWFKIYAVDGTFHQPINLSKVAYVEVLDKEQKPVLQGKIALSEATGQGSFTLPVSLVSGNYFVRAYTSWMKNFSADYYFQSPVTIINTLTNAGVKPTKDSAVYDVQFFPEGGNLVKDLASTVAFKITDKSGRGIDAEGSILDKQGRVLTTFKTLKFGLGQFAFTPTEALRYTATLKLPNGTTITQALPPVYEQGYVMHLEEASPEQLKITVQSNGTGQVVEDIFLLGHARQKLSVALGNRLINGTTAFTFNKKDLAPGISHFTILNARKQPLCERLYFQRPTQSLVITSATDKTNYTAHEKVSLQVTTANQAKEALAANLSVAVYRLDSLPALAPPSINSYLWLSSDLRGTIENPEYYFTSTAPEVTAVANNLMLTQGWRRFRWEDVFKKKVDSLEFIPELNGHLIRGRITNRSTKQPEPNIVTYLASPSRLVRLYNSFSNEKGNLQFEMKDFFGSREIVVQSNTRQDSLYQFEIFNPFSLHYSTSQVPAFTFSEKFKSEIVQRHVQMQVQNTFHKKRAFTLPSPTLDSLPFYGQADEKYRLDDYTRFKVMEEVLREYVPGVQVRIRKDGFHFMVFDKVNKTIFQENPMVLLDGVPVFNLNKIMAVDPLKIQKLEVITSRYFQGTSTYNGLVSFSTYKGDLDGYTMDPHAFVQEYEGLQQQREFYAPRYETTQEKQNRLPDLRNLLYWNPQVNTATTGSEKLEFFTSDKAGKYLIFIQGLSKSGLAGSSNFSFEVKQAL</sequence>
<reference evidence="2 3" key="2">
    <citation type="submission" date="2020-08" db="EMBL/GenBank/DDBJ databases">
        <title>Adhaeribacter dokdonensis sp. nov., isolated from the rhizosphere of Elymus tsukushiensis, a plant native to the Dokdo Islands, Republic of Korea.</title>
        <authorList>
            <person name="Ghim S.Y."/>
        </authorList>
    </citation>
    <scope>NUCLEOTIDE SEQUENCE [LARGE SCALE GENOMIC DNA]</scope>
    <source>
        <strain evidence="2 3">KUDC8001</strain>
    </source>
</reference>
<evidence type="ECO:0000313" key="3">
    <source>
        <dbReference type="Proteomes" id="UP000514509"/>
    </source>
</evidence>
<evidence type="ECO:0000259" key="1">
    <source>
        <dbReference type="Pfam" id="PF01835"/>
    </source>
</evidence>
<gene>
    <name evidence="2" type="ORF">HUW48_19535</name>
</gene>
<dbReference type="Proteomes" id="UP000514509">
    <property type="component" value="Chromosome"/>
</dbReference>
<evidence type="ECO:0000313" key="2">
    <source>
        <dbReference type="EMBL" id="QMU30082.1"/>
    </source>
</evidence>
<dbReference type="InterPro" id="IPR002890">
    <property type="entry name" value="MG2"/>
</dbReference>
<dbReference type="KEGG" id="add:HUW48_19535"/>
<dbReference type="Pfam" id="PF01835">
    <property type="entry name" value="MG2"/>
    <property type="match status" value="1"/>
</dbReference>
<organism evidence="2 3">
    <name type="scientific">Adhaeribacter radiodurans</name>
    <dbReference type="NCBI Taxonomy" id="2745197"/>
    <lineage>
        <taxon>Bacteria</taxon>
        <taxon>Pseudomonadati</taxon>
        <taxon>Bacteroidota</taxon>
        <taxon>Cytophagia</taxon>
        <taxon>Cytophagales</taxon>
        <taxon>Hymenobacteraceae</taxon>
        <taxon>Adhaeribacter</taxon>
    </lineage>
</organism>
<name>A0A7L7LB73_9BACT</name>
<feature type="domain" description="Macroglobulin" evidence="1">
    <location>
        <begin position="66"/>
        <end position="160"/>
    </location>
</feature>